<organism evidence="2 3">
    <name type="scientific">Microcystis aeruginosa KW</name>
    <dbReference type="NCBI Taxonomy" id="1960155"/>
    <lineage>
        <taxon>Bacteria</taxon>
        <taxon>Bacillati</taxon>
        <taxon>Cyanobacteriota</taxon>
        <taxon>Cyanophyceae</taxon>
        <taxon>Oscillatoriophycideae</taxon>
        <taxon>Chroococcales</taxon>
        <taxon>Microcystaceae</taxon>
        <taxon>Microcystis</taxon>
    </lineage>
</organism>
<dbReference type="Proteomes" id="UP000189835">
    <property type="component" value="Unassembled WGS sequence"/>
</dbReference>
<dbReference type="CDD" id="cd09083">
    <property type="entry name" value="EEP-1"/>
    <property type="match status" value="1"/>
</dbReference>
<dbReference type="InterPro" id="IPR005135">
    <property type="entry name" value="Endo/exonuclease/phosphatase"/>
</dbReference>
<comment type="caution">
    <text evidence="2">The sequence shown here is derived from an EMBL/GenBank/DDBJ whole genome shotgun (WGS) entry which is preliminary data.</text>
</comment>
<keyword evidence="2" id="KW-0378">Hydrolase</keyword>
<dbReference type="EMBL" id="MVGR01000005">
    <property type="protein sequence ID" value="OPF15922.1"/>
    <property type="molecule type" value="Genomic_DNA"/>
</dbReference>
<protein>
    <submittedName>
        <fullName evidence="2">Endonuclease/exonuclease/phosphatase</fullName>
    </submittedName>
</protein>
<sequence>MKLTAMSFNIRYDKPDPDERNWRVRREAVAALIAHYSPDIIGTQEARANQLLDLHRLLPKYQSLGSDRRGTGLDEHCAILYQPSRLQCLEIYEFWLSETPDIIGSITEAWGNPYPRMVTGAKFGTLEGQTLQFYNTHLDYYSDQAKDLGAKCIQEHFCQLDLTEDYLFLTGDFNVNSQQLPRQILTQPLQPEIKLKDALADWELAEQMSFNNYTDTPYLAIDTIYYDSRLQLDWAKVDRSRWLNLIPSDHYPVIAAFTLP</sequence>
<dbReference type="Pfam" id="PF03372">
    <property type="entry name" value="Exo_endo_phos"/>
    <property type="match status" value="1"/>
</dbReference>
<dbReference type="RefSeq" id="WP_079209906.1">
    <property type="nucleotide sequence ID" value="NZ_MVGR01000005.1"/>
</dbReference>
<keyword evidence="2" id="KW-0255">Endonuclease</keyword>
<gene>
    <name evidence="2" type="ORF">B1L04_26380</name>
</gene>
<proteinExistence type="predicted"/>
<dbReference type="GO" id="GO:0004519">
    <property type="term" value="F:endonuclease activity"/>
    <property type="evidence" value="ECO:0007669"/>
    <property type="project" value="UniProtKB-KW"/>
</dbReference>
<dbReference type="InterPro" id="IPR036691">
    <property type="entry name" value="Endo/exonu/phosph_ase_sf"/>
</dbReference>
<reference evidence="2 3" key="1">
    <citation type="submission" date="2017-02" db="EMBL/GenBank/DDBJ databases">
        <title>Genome sequence of Microcystis aeruginosa KW.</title>
        <authorList>
            <person name="Oh H.-M."/>
            <person name="Ahn C.-Y."/>
            <person name="Jeong H."/>
            <person name="Srivastava A."/>
            <person name="Lee H.-G."/>
            <person name="Kang S.-R."/>
        </authorList>
    </citation>
    <scope>NUCLEOTIDE SEQUENCE [LARGE SCALE GENOMIC DNA]</scope>
    <source>
        <strain evidence="2 3">KW</strain>
    </source>
</reference>
<evidence type="ECO:0000259" key="1">
    <source>
        <dbReference type="Pfam" id="PF03372"/>
    </source>
</evidence>
<keyword evidence="2" id="KW-0540">Nuclease</keyword>
<dbReference type="Gene3D" id="3.60.10.10">
    <property type="entry name" value="Endonuclease/exonuclease/phosphatase"/>
    <property type="match status" value="1"/>
</dbReference>
<dbReference type="InterPro" id="IPR050410">
    <property type="entry name" value="CCR4/nocturin_mRNA_transcr"/>
</dbReference>
<dbReference type="PANTHER" id="PTHR12121:SF36">
    <property type="entry name" value="ENDONUCLEASE_EXONUCLEASE_PHOSPHATASE DOMAIN-CONTAINING PROTEIN"/>
    <property type="match status" value="1"/>
</dbReference>
<dbReference type="GO" id="GO:0000175">
    <property type="term" value="F:3'-5'-RNA exonuclease activity"/>
    <property type="evidence" value="ECO:0007669"/>
    <property type="project" value="TreeGrafter"/>
</dbReference>
<name>A0A1V4BP82_MICAE</name>
<keyword evidence="2" id="KW-0269">Exonuclease</keyword>
<accession>A0A1V4BP82</accession>
<feature type="domain" description="Endonuclease/exonuclease/phosphatase" evidence="1">
    <location>
        <begin position="6"/>
        <end position="250"/>
    </location>
</feature>
<dbReference type="PANTHER" id="PTHR12121">
    <property type="entry name" value="CARBON CATABOLITE REPRESSOR PROTEIN 4"/>
    <property type="match status" value="1"/>
</dbReference>
<evidence type="ECO:0000313" key="3">
    <source>
        <dbReference type="Proteomes" id="UP000189835"/>
    </source>
</evidence>
<evidence type="ECO:0000313" key="2">
    <source>
        <dbReference type="EMBL" id="OPF15922.1"/>
    </source>
</evidence>
<dbReference type="SUPFAM" id="SSF56219">
    <property type="entry name" value="DNase I-like"/>
    <property type="match status" value="1"/>
</dbReference>
<dbReference type="AlphaFoldDB" id="A0A1V4BP82"/>